<keyword evidence="8" id="KW-1185">Reference proteome</keyword>
<keyword evidence="3 7" id="KW-0418">Kinase</keyword>
<dbReference type="Gene3D" id="1.10.510.10">
    <property type="entry name" value="Transferase(Phosphotransferase) domain 1"/>
    <property type="match status" value="1"/>
</dbReference>
<evidence type="ECO:0000256" key="5">
    <source>
        <dbReference type="SAM" id="Phobius"/>
    </source>
</evidence>
<keyword evidence="5" id="KW-0812">Transmembrane</keyword>
<sequence>MSPMARNQQLILNRYRPIAEAGAGGFGTVQVAWDTRIQRRVAIKCIELDDVDAARAALPGANATSLPNASRNAACDDPSFSDDEDEVLFSQVDASVDLLEDAPLVRSLARIPGLDEARTAAMLTDASIVAVYDFEVQDATAYLIMEYVEGMSLSELLRRHGDRLTLDIVAAVFSAVSHALEVAHSNQVLHLDIKPDNILINHQGQVKVTDFGLATLADASGFGAAGGGTIGYMPLEQMRQENLDVRCDEWALASVAYEMLTGENPFLASDLKRAELAIEDAELVLPSLCWEGLDPAIDDVVFYALDPDREERYATISDFAEELEPFLGDSKRGVRELAAIVGYADGQDEEPVEDDPRLPRMPLRERFTPLHRAIATHAVGGSGSALLAFVALWNMPQTSGFTNPLFWGIFALIVLAGALRPHLGALLGYFALAAMFIVQGVPAAGCVLLAAAATWWYFVGREGDAEANAALAVPLAGAFGLGQLAPLAAGLSLTPVRAMGTAAFSVLIAIMLAACGSHSLLGWDVLANWNVGARSDLAGTMGALLVQPPLWCVAGSWIASAGALAAIRLRPARAFAVLGTSVAGMLLLGGIAVAAWIASGQVTWMPSLGNLGLTASSIALALAGCVFVPDPMYYEEDDWAEE</sequence>
<dbReference type="PANTHER" id="PTHR43289">
    <property type="entry name" value="MITOGEN-ACTIVATED PROTEIN KINASE KINASE KINASE 20-RELATED"/>
    <property type="match status" value="1"/>
</dbReference>
<evidence type="ECO:0000313" key="8">
    <source>
        <dbReference type="Proteomes" id="UP000278632"/>
    </source>
</evidence>
<dbReference type="PANTHER" id="PTHR43289:SF34">
    <property type="entry name" value="SERINE_THREONINE-PROTEIN KINASE YBDM-RELATED"/>
    <property type="match status" value="1"/>
</dbReference>
<dbReference type="Gene3D" id="3.30.200.20">
    <property type="entry name" value="Phosphorylase Kinase, domain 1"/>
    <property type="match status" value="2"/>
</dbReference>
<evidence type="ECO:0000259" key="6">
    <source>
        <dbReference type="PROSITE" id="PS50011"/>
    </source>
</evidence>
<protein>
    <submittedName>
        <fullName evidence="7">Serine/threonine protein kinase</fullName>
    </submittedName>
</protein>
<dbReference type="InterPro" id="IPR011009">
    <property type="entry name" value="Kinase-like_dom_sf"/>
</dbReference>
<feature type="transmembrane region" description="Helical" evidence="5">
    <location>
        <begin position="426"/>
        <end position="457"/>
    </location>
</feature>
<dbReference type="EMBL" id="QICD01000004">
    <property type="protein sequence ID" value="RNL47172.1"/>
    <property type="molecule type" value="Genomic_DNA"/>
</dbReference>
<feature type="transmembrane region" description="Helical" evidence="5">
    <location>
        <begin position="374"/>
        <end position="395"/>
    </location>
</feature>
<keyword evidence="7" id="KW-0723">Serine/threonine-protein kinase</keyword>
<dbReference type="AlphaFoldDB" id="A0A3N0BGS2"/>
<keyword evidence="5" id="KW-1133">Transmembrane helix</keyword>
<dbReference type="SMART" id="SM00220">
    <property type="entry name" value="S_TKc"/>
    <property type="match status" value="1"/>
</dbReference>
<dbReference type="OrthoDB" id="3679634at2"/>
<feature type="transmembrane region" description="Helical" evidence="5">
    <location>
        <begin position="469"/>
        <end position="489"/>
    </location>
</feature>
<feature type="transmembrane region" description="Helical" evidence="5">
    <location>
        <begin position="501"/>
        <end position="521"/>
    </location>
</feature>
<dbReference type="Proteomes" id="UP000278632">
    <property type="component" value="Unassembled WGS sequence"/>
</dbReference>
<dbReference type="SUPFAM" id="SSF56112">
    <property type="entry name" value="Protein kinase-like (PK-like)"/>
    <property type="match status" value="1"/>
</dbReference>
<comment type="caution">
    <text evidence="7">The sequence shown here is derived from an EMBL/GenBank/DDBJ whole genome shotgun (WGS) entry which is preliminary data.</text>
</comment>
<organism evidence="7 8">
    <name type="scientific">Paraeggerthella hongkongensis</name>
    <dbReference type="NCBI Taxonomy" id="230658"/>
    <lineage>
        <taxon>Bacteria</taxon>
        <taxon>Bacillati</taxon>
        <taxon>Actinomycetota</taxon>
        <taxon>Coriobacteriia</taxon>
        <taxon>Eggerthellales</taxon>
        <taxon>Eggerthellaceae</taxon>
        <taxon>Paraeggerthella</taxon>
    </lineage>
</organism>
<gene>
    <name evidence="7" type="ORF">DMP08_03965</name>
</gene>
<accession>A0A3N0BGS2</accession>
<name>A0A3N0BGS2_9ACTN</name>
<feature type="domain" description="Protein kinase" evidence="6">
    <location>
        <begin position="15"/>
        <end position="327"/>
    </location>
</feature>
<evidence type="ECO:0000256" key="4">
    <source>
        <dbReference type="ARBA" id="ARBA00022840"/>
    </source>
</evidence>
<reference evidence="8" key="1">
    <citation type="submission" date="2018-05" db="EMBL/GenBank/DDBJ databases">
        <title>Genome Sequencing of selected type strains of the family Eggerthellaceae.</title>
        <authorList>
            <person name="Danylec N."/>
            <person name="Stoll D.A."/>
            <person name="Doetsch A."/>
            <person name="Huch M."/>
        </authorList>
    </citation>
    <scope>NUCLEOTIDE SEQUENCE [LARGE SCALE GENOMIC DNA]</scope>
    <source>
        <strain evidence="8">DSM 16106</strain>
    </source>
</reference>
<dbReference type="InterPro" id="IPR000719">
    <property type="entry name" value="Prot_kinase_dom"/>
</dbReference>
<feature type="transmembrane region" description="Helical" evidence="5">
    <location>
        <begin position="604"/>
        <end position="628"/>
    </location>
</feature>
<feature type="transmembrane region" description="Helical" evidence="5">
    <location>
        <begin position="401"/>
        <end position="419"/>
    </location>
</feature>
<keyword evidence="1" id="KW-0808">Transferase</keyword>
<dbReference type="PROSITE" id="PS50011">
    <property type="entry name" value="PROTEIN_KINASE_DOM"/>
    <property type="match status" value="1"/>
</dbReference>
<dbReference type="Pfam" id="PF00069">
    <property type="entry name" value="Pkinase"/>
    <property type="match status" value="1"/>
</dbReference>
<dbReference type="CDD" id="cd14014">
    <property type="entry name" value="STKc_PknB_like"/>
    <property type="match status" value="1"/>
</dbReference>
<evidence type="ECO:0000256" key="1">
    <source>
        <dbReference type="ARBA" id="ARBA00022679"/>
    </source>
</evidence>
<keyword evidence="5" id="KW-0472">Membrane</keyword>
<feature type="transmembrane region" description="Helical" evidence="5">
    <location>
        <begin position="541"/>
        <end position="567"/>
    </location>
</feature>
<evidence type="ECO:0000256" key="2">
    <source>
        <dbReference type="ARBA" id="ARBA00022741"/>
    </source>
</evidence>
<dbReference type="GO" id="GO:0005524">
    <property type="term" value="F:ATP binding"/>
    <property type="evidence" value="ECO:0007669"/>
    <property type="project" value="UniProtKB-KW"/>
</dbReference>
<feature type="transmembrane region" description="Helical" evidence="5">
    <location>
        <begin position="574"/>
        <end position="598"/>
    </location>
</feature>
<dbReference type="GO" id="GO:0004674">
    <property type="term" value="F:protein serine/threonine kinase activity"/>
    <property type="evidence" value="ECO:0007669"/>
    <property type="project" value="UniProtKB-KW"/>
</dbReference>
<keyword evidence="2" id="KW-0547">Nucleotide-binding</keyword>
<keyword evidence="4" id="KW-0067">ATP-binding</keyword>
<evidence type="ECO:0000313" key="7">
    <source>
        <dbReference type="EMBL" id="RNL47172.1"/>
    </source>
</evidence>
<dbReference type="InterPro" id="IPR008271">
    <property type="entry name" value="Ser/Thr_kinase_AS"/>
</dbReference>
<evidence type="ECO:0000256" key="3">
    <source>
        <dbReference type="ARBA" id="ARBA00022777"/>
    </source>
</evidence>
<dbReference type="PROSITE" id="PS00108">
    <property type="entry name" value="PROTEIN_KINASE_ST"/>
    <property type="match status" value="1"/>
</dbReference>
<proteinExistence type="predicted"/>